<dbReference type="Pfam" id="PF13435">
    <property type="entry name" value="Cytochrome_C554"/>
    <property type="match status" value="1"/>
</dbReference>
<dbReference type="Gene3D" id="1.10.1130.10">
    <property type="entry name" value="Flavocytochrome C3, Chain A"/>
    <property type="match status" value="1"/>
</dbReference>
<evidence type="ECO:0000313" key="4">
    <source>
        <dbReference type="Proteomes" id="UP000199679"/>
    </source>
</evidence>
<evidence type="ECO:0000313" key="3">
    <source>
        <dbReference type="EMBL" id="SDS60249.1"/>
    </source>
</evidence>
<dbReference type="PANTHER" id="PTHR35038:SF8">
    <property type="entry name" value="C-TYPE POLYHEME CYTOCHROME OMCC"/>
    <property type="match status" value="1"/>
</dbReference>
<accession>A0A1H1TL21</accession>
<dbReference type="PANTHER" id="PTHR35038">
    <property type="entry name" value="DISSIMILATORY SULFITE REDUCTASE SIRA"/>
    <property type="match status" value="1"/>
</dbReference>
<dbReference type="InterPro" id="IPR036280">
    <property type="entry name" value="Multihaem_cyt_sf"/>
</dbReference>
<dbReference type="STRING" id="652787.SAMN05216490_1452"/>
<gene>
    <name evidence="3" type="ORF">SAMN05216490_1452</name>
</gene>
<keyword evidence="4" id="KW-1185">Reference proteome</keyword>
<dbReference type="EMBL" id="LT629740">
    <property type="protein sequence ID" value="SDS60249.1"/>
    <property type="molecule type" value="Genomic_DNA"/>
</dbReference>
<dbReference type="Gene3D" id="3.90.10.10">
    <property type="entry name" value="Cytochrome C3"/>
    <property type="match status" value="1"/>
</dbReference>
<proteinExistence type="predicted"/>
<sequence length="416" mass="47072">MKSKRNLFLVLVFFVPLVVIFSQCLTSNTTKPDPRGEIFAGSKTCIQCHKDVYDNYLHTAHFSATSLSSDSTVHGSFDHGSNEYVFNKDLKVVMEKRSDGMYQVAYFKGKQIRSERFDITFGSVKAESYLYWHGSEMFQLPISYFKALNSWTDSPGFDTTNVDYTRMIGTRCFECHSSYIKALPDQDQSLNRTIAYDKNSLVLGIDCERCHGPAANHVNYHLAYPEEKKAKYIATYVSLTRAQKLDMCAVCHSGNKSRIIGPIFAFKPGDNLARFKELSYYMPPVDSTKLDVHGNQNQLLASSKCFIKSNMDCATCHNVHNNERDQLAMYSQKCMNCHKTENHNFCKMATAIGGIIKSNCIDCHMPARPSNVIAVQAGDKGRTVPYTVRTHHIGIYSDATQVVINYLKKYNKLQAN</sequence>
<evidence type="ECO:0000259" key="2">
    <source>
        <dbReference type="Pfam" id="PF13435"/>
    </source>
</evidence>
<dbReference type="AlphaFoldDB" id="A0A1H1TL21"/>
<organism evidence="3 4">
    <name type="scientific">Mucilaginibacter mallensis</name>
    <dbReference type="NCBI Taxonomy" id="652787"/>
    <lineage>
        <taxon>Bacteria</taxon>
        <taxon>Pseudomonadati</taxon>
        <taxon>Bacteroidota</taxon>
        <taxon>Sphingobacteriia</taxon>
        <taxon>Sphingobacteriales</taxon>
        <taxon>Sphingobacteriaceae</taxon>
        <taxon>Mucilaginibacter</taxon>
    </lineage>
</organism>
<dbReference type="InterPro" id="IPR051829">
    <property type="entry name" value="Multiheme_Cytochr_ET"/>
</dbReference>
<dbReference type="OrthoDB" id="9814800at2"/>
<keyword evidence="1" id="KW-0732">Signal</keyword>
<dbReference type="InterPro" id="IPR023155">
    <property type="entry name" value="Cyt_c-552/4"/>
</dbReference>
<reference evidence="3 4" key="1">
    <citation type="submission" date="2016-10" db="EMBL/GenBank/DDBJ databases">
        <authorList>
            <person name="de Groot N.N."/>
        </authorList>
    </citation>
    <scope>NUCLEOTIDE SEQUENCE [LARGE SCALE GENOMIC DNA]</scope>
    <source>
        <strain evidence="3 4">MP1X4</strain>
    </source>
</reference>
<name>A0A1H1TL21_MUCMA</name>
<dbReference type="Proteomes" id="UP000199679">
    <property type="component" value="Chromosome I"/>
</dbReference>
<evidence type="ECO:0000256" key="1">
    <source>
        <dbReference type="ARBA" id="ARBA00022729"/>
    </source>
</evidence>
<dbReference type="RefSeq" id="WP_091370753.1">
    <property type="nucleotide sequence ID" value="NZ_LT629740.1"/>
</dbReference>
<protein>
    <submittedName>
        <fullName evidence="3">Cytochrome c554 and c-prime</fullName>
    </submittedName>
</protein>
<dbReference type="SUPFAM" id="SSF48695">
    <property type="entry name" value="Multiheme cytochromes"/>
    <property type="match status" value="1"/>
</dbReference>
<feature type="domain" description="Cytochrome c-552/4" evidence="2">
    <location>
        <begin position="169"/>
        <end position="212"/>
    </location>
</feature>